<feature type="transmembrane region" description="Helical" evidence="1">
    <location>
        <begin position="47"/>
        <end position="70"/>
    </location>
</feature>
<gene>
    <name evidence="2" type="ORF">GA0061077_0315</name>
</gene>
<sequence>MNFITLPSSILGSDLLPASRLTSSIPGFTENTFTALPQPESLIEVPAALIVALVVCLCTAALLIVVIALLSRPRKQADAKSRGAHAVGNDKKTWHRRIDEIVNRYERNDLKREEALNELAQTAREFAGIQTGKDMSSYTLSDISGLPVHETFDPGMKLLRQTISALYPPEFADVKRHAEAQYVDVHQAAEWVANLIERWRK</sequence>
<dbReference type="Proteomes" id="UP000242610">
    <property type="component" value="Unassembled WGS sequence"/>
</dbReference>
<evidence type="ECO:0000256" key="1">
    <source>
        <dbReference type="SAM" id="Phobius"/>
    </source>
</evidence>
<dbReference type="AlphaFoldDB" id="A0A1C4H1R8"/>
<keyword evidence="1" id="KW-1133">Transmembrane helix</keyword>
<keyword evidence="1" id="KW-0812">Transmembrane</keyword>
<accession>A0A1C4H1R8</accession>
<evidence type="ECO:0000313" key="3">
    <source>
        <dbReference type="Proteomes" id="UP000242610"/>
    </source>
</evidence>
<protein>
    <submittedName>
        <fullName evidence="2">Uncharacterized protein</fullName>
    </submittedName>
</protein>
<proteinExistence type="predicted"/>
<dbReference type="STRING" id="1505727.GA0061077_0315"/>
<name>A0A1C4H1R8_9BIFI</name>
<dbReference type="OrthoDB" id="3240329at2"/>
<dbReference type="EMBL" id="FMBL01000001">
    <property type="protein sequence ID" value="SCC78548.1"/>
    <property type="molecule type" value="Genomic_DNA"/>
</dbReference>
<reference evidence="3" key="1">
    <citation type="submission" date="2016-08" db="EMBL/GenBank/DDBJ databases">
        <authorList>
            <person name="Varghese N."/>
            <person name="Submissions Spin"/>
        </authorList>
    </citation>
    <scope>NUCLEOTIDE SEQUENCE [LARGE SCALE GENOMIC DNA]</scope>
    <source>
        <strain evidence="3">R-52791</strain>
    </source>
</reference>
<keyword evidence="1" id="KW-0472">Membrane</keyword>
<evidence type="ECO:0000313" key="2">
    <source>
        <dbReference type="EMBL" id="SCC78548.1"/>
    </source>
</evidence>
<dbReference type="RefSeq" id="WP_091847181.1">
    <property type="nucleotide sequence ID" value="NZ_FMBL01000001.1"/>
</dbReference>
<organism evidence="2 3">
    <name type="scientific">Bifidobacterium commune</name>
    <dbReference type="NCBI Taxonomy" id="1505727"/>
    <lineage>
        <taxon>Bacteria</taxon>
        <taxon>Bacillati</taxon>
        <taxon>Actinomycetota</taxon>
        <taxon>Actinomycetes</taxon>
        <taxon>Bifidobacteriales</taxon>
        <taxon>Bifidobacteriaceae</taxon>
        <taxon>Bifidobacterium</taxon>
    </lineage>
</organism>
<keyword evidence="3" id="KW-1185">Reference proteome</keyword>